<dbReference type="InterPro" id="IPR039052">
    <property type="entry name" value="Antitox_PemI-like"/>
</dbReference>
<protein>
    <submittedName>
        <fullName evidence="2">Antitoxin ChpS</fullName>
    </submittedName>
</protein>
<sequence>MRVQFSRWGNSLALRIPAVALVDIGASEGMAADLTVEKGKLVVTPIAAPPHYSFDELLAGITQDDQLDELFEGPPAGNEIW</sequence>
<organism evidence="2 3">
    <name type="scientific">Methylobacterium iners</name>
    <dbReference type="NCBI Taxonomy" id="418707"/>
    <lineage>
        <taxon>Bacteria</taxon>
        <taxon>Pseudomonadati</taxon>
        <taxon>Pseudomonadota</taxon>
        <taxon>Alphaproteobacteria</taxon>
        <taxon>Hyphomicrobiales</taxon>
        <taxon>Methylobacteriaceae</taxon>
        <taxon>Methylobacterium</taxon>
    </lineage>
</organism>
<evidence type="ECO:0000313" key="2">
    <source>
        <dbReference type="EMBL" id="GJD96197.1"/>
    </source>
</evidence>
<dbReference type="RefSeq" id="WP_238245306.1">
    <property type="nucleotide sequence ID" value="NZ_BPQP01000056.1"/>
</dbReference>
<dbReference type="Proteomes" id="UP001055125">
    <property type="component" value="Unassembled WGS sequence"/>
</dbReference>
<dbReference type="EMBL" id="BPQP01000056">
    <property type="protein sequence ID" value="GJD96197.1"/>
    <property type="molecule type" value="Genomic_DNA"/>
</dbReference>
<evidence type="ECO:0000259" key="1">
    <source>
        <dbReference type="SMART" id="SM00966"/>
    </source>
</evidence>
<evidence type="ECO:0000313" key="3">
    <source>
        <dbReference type="Proteomes" id="UP001055125"/>
    </source>
</evidence>
<dbReference type="Gene3D" id="2.10.260.10">
    <property type="match status" value="1"/>
</dbReference>
<dbReference type="InterPro" id="IPR037914">
    <property type="entry name" value="SpoVT-AbrB_sf"/>
</dbReference>
<gene>
    <name evidence="2" type="primary">chpS</name>
    <name evidence="2" type="ORF">OCOJLMKI_3416</name>
</gene>
<feature type="domain" description="SpoVT-AbrB" evidence="1">
    <location>
        <begin position="6"/>
        <end position="51"/>
    </location>
</feature>
<reference evidence="2" key="1">
    <citation type="journal article" date="2021" name="Front. Microbiol.">
        <title>Comprehensive Comparative Genomics and Phenotyping of Methylobacterium Species.</title>
        <authorList>
            <person name="Alessa O."/>
            <person name="Ogura Y."/>
            <person name="Fujitani Y."/>
            <person name="Takami H."/>
            <person name="Hayashi T."/>
            <person name="Sahin N."/>
            <person name="Tani A."/>
        </authorList>
    </citation>
    <scope>NUCLEOTIDE SEQUENCE</scope>
    <source>
        <strain evidence="2">DSM 19015</strain>
    </source>
</reference>
<dbReference type="SUPFAM" id="SSF89447">
    <property type="entry name" value="AbrB/MazE/MraZ-like"/>
    <property type="match status" value="1"/>
</dbReference>
<reference evidence="2" key="2">
    <citation type="submission" date="2021-08" db="EMBL/GenBank/DDBJ databases">
        <authorList>
            <person name="Tani A."/>
            <person name="Ola A."/>
            <person name="Ogura Y."/>
            <person name="Katsura K."/>
            <person name="Hayashi T."/>
        </authorList>
    </citation>
    <scope>NUCLEOTIDE SEQUENCE</scope>
    <source>
        <strain evidence="2">DSM 19015</strain>
    </source>
</reference>
<comment type="caution">
    <text evidence="2">The sequence shown here is derived from an EMBL/GenBank/DDBJ whole genome shotgun (WGS) entry which is preliminary data.</text>
</comment>
<dbReference type="PANTHER" id="PTHR40516:SF1">
    <property type="entry name" value="ANTITOXIN CHPS-RELATED"/>
    <property type="match status" value="1"/>
</dbReference>
<proteinExistence type="predicted"/>
<dbReference type="PANTHER" id="PTHR40516">
    <property type="entry name" value="ANTITOXIN CHPS-RELATED"/>
    <property type="match status" value="1"/>
</dbReference>
<dbReference type="InterPro" id="IPR007159">
    <property type="entry name" value="SpoVT-AbrB_dom"/>
</dbReference>
<keyword evidence="3" id="KW-1185">Reference proteome</keyword>
<accession>A0ABQ4S1Z1</accession>
<dbReference type="SMART" id="SM00966">
    <property type="entry name" value="SpoVT_AbrB"/>
    <property type="match status" value="1"/>
</dbReference>
<name>A0ABQ4S1Z1_9HYPH</name>